<dbReference type="AlphaFoldDB" id="A0A022KYQ9"/>
<dbReference type="Proteomes" id="UP000019754">
    <property type="component" value="Unassembled WGS sequence"/>
</dbReference>
<dbReference type="Pfam" id="PF11700">
    <property type="entry name" value="ATG22"/>
    <property type="match status" value="1"/>
</dbReference>
<dbReference type="EMBL" id="AORC01000002">
    <property type="protein sequence ID" value="EYT50969.1"/>
    <property type="molecule type" value="Genomic_DNA"/>
</dbReference>
<dbReference type="InterPro" id="IPR036259">
    <property type="entry name" value="MFS_trans_sf"/>
</dbReference>
<dbReference type="STRING" id="1249481.D641_0100365"/>
<reference evidence="8 9" key="1">
    <citation type="journal article" date="2013" name="Genome Announc.">
        <title>Draft genome sequence of an Actinobacterium, Brachybacterium muris strain UCD-AY4.</title>
        <authorList>
            <person name="Lo J.R."/>
            <person name="Lang J.M."/>
            <person name="Darling A.E."/>
            <person name="Eisen J.A."/>
            <person name="Coil D.A."/>
        </authorList>
    </citation>
    <scope>NUCLEOTIDE SEQUENCE [LARGE SCALE GENOMIC DNA]</scope>
    <source>
        <strain evidence="8 9">UCD-AY4</strain>
    </source>
</reference>
<protein>
    <submittedName>
        <fullName evidence="8">MFS transporter permease</fullName>
    </submittedName>
</protein>
<evidence type="ECO:0000256" key="3">
    <source>
        <dbReference type="ARBA" id="ARBA00022692"/>
    </source>
</evidence>
<feature type="transmembrane region" description="Helical" evidence="7">
    <location>
        <begin position="343"/>
        <end position="361"/>
    </location>
</feature>
<dbReference type="InterPro" id="IPR024671">
    <property type="entry name" value="Atg22-like"/>
</dbReference>
<feature type="transmembrane region" description="Helical" evidence="7">
    <location>
        <begin position="432"/>
        <end position="456"/>
    </location>
</feature>
<dbReference type="GO" id="GO:0012505">
    <property type="term" value="C:endomembrane system"/>
    <property type="evidence" value="ECO:0007669"/>
    <property type="project" value="UniProtKB-SubCell"/>
</dbReference>
<keyword evidence="4 7" id="KW-1133">Transmembrane helix</keyword>
<feature type="transmembrane region" description="Helical" evidence="7">
    <location>
        <begin position="462"/>
        <end position="481"/>
    </location>
</feature>
<feature type="transmembrane region" description="Helical" evidence="7">
    <location>
        <begin position="116"/>
        <end position="134"/>
    </location>
</feature>
<feature type="transmembrane region" description="Helical" evidence="7">
    <location>
        <begin position="252"/>
        <end position="272"/>
    </location>
</feature>
<evidence type="ECO:0000256" key="6">
    <source>
        <dbReference type="SAM" id="MobiDB-lite"/>
    </source>
</evidence>
<evidence type="ECO:0000313" key="8">
    <source>
        <dbReference type="EMBL" id="EYT50969.1"/>
    </source>
</evidence>
<feature type="transmembrane region" description="Helical" evidence="7">
    <location>
        <begin position="171"/>
        <end position="197"/>
    </location>
</feature>
<keyword evidence="5 7" id="KW-0472">Membrane</keyword>
<comment type="caution">
    <text evidence="8">The sequence shown here is derived from an EMBL/GenBank/DDBJ whole genome shotgun (WGS) entry which is preliminary data.</text>
</comment>
<feature type="compositionally biased region" description="Low complexity" evidence="6">
    <location>
        <begin position="1"/>
        <end position="27"/>
    </location>
</feature>
<keyword evidence="2" id="KW-0813">Transport</keyword>
<evidence type="ECO:0000256" key="7">
    <source>
        <dbReference type="SAM" id="Phobius"/>
    </source>
</evidence>
<dbReference type="PANTHER" id="PTHR23519">
    <property type="entry name" value="AUTOPHAGY-RELATED PROTEIN 22"/>
    <property type="match status" value="1"/>
</dbReference>
<dbReference type="PANTHER" id="PTHR23519:SF1">
    <property type="entry name" value="AUTOPHAGY-RELATED PROTEIN 22"/>
    <property type="match status" value="1"/>
</dbReference>
<organism evidence="8 9">
    <name type="scientific">Brachybacterium muris UCD-AY4</name>
    <dbReference type="NCBI Taxonomy" id="1249481"/>
    <lineage>
        <taxon>Bacteria</taxon>
        <taxon>Bacillati</taxon>
        <taxon>Actinomycetota</taxon>
        <taxon>Actinomycetes</taxon>
        <taxon>Micrococcales</taxon>
        <taxon>Dermabacteraceae</taxon>
        <taxon>Brachybacterium</taxon>
    </lineage>
</organism>
<feature type="transmembrane region" description="Helical" evidence="7">
    <location>
        <begin position="395"/>
        <end position="411"/>
    </location>
</feature>
<dbReference type="Gene3D" id="1.20.1250.20">
    <property type="entry name" value="MFS general substrate transporter like domains"/>
    <property type="match status" value="2"/>
</dbReference>
<keyword evidence="3 7" id="KW-0812">Transmembrane</keyword>
<proteinExistence type="predicted"/>
<feature type="transmembrane region" description="Helical" evidence="7">
    <location>
        <begin position="67"/>
        <end position="96"/>
    </location>
</feature>
<feature type="transmembrane region" description="Helical" evidence="7">
    <location>
        <begin position="373"/>
        <end position="389"/>
    </location>
</feature>
<dbReference type="InterPro" id="IPR050495">
    <property type="entry name" value="ATG22/LtaA_families"/>
</dbReference>
<accession>A0A022KYQ9</accession>
<evidence type="ECO:0000256" key="2">
    <source>
        <dbReference type="ARBA" id="ARBA00022448"/>
    </source>
</evidence>
<gene>
    <name evidence="8" type="ORF">D641_0100365</name>
</gene>
<dbReference type="HOGENOM" id="CLU_017518_3_1_11"/>
<dbReference type="SUPFAM" id="SSF103473">
    <property type="entry name" value="MFS general substrate transporter"/>
    <property type="match status" value="1"/>
</dbReference>
<dbReference type="RefSeq" id="WP_017824390.1">
    <property type="nucleotide sequence ID" value="NZ_KB403091.1"/>
</dbReference>
<evidence type="ECO:0000256" key="5">
    <source>
        <dbReference type="ARBA" id="ARBA00023136"/>
    </source>
</evidence>
<feature type="transmembrane region" description="Helical" evidence="7">
    <location>
        <begin position="308"/>
        <end position="331"/>
    </location>
</feature>
<keyword evidence="9" id="KW-1185">Reference proteome</keyword>
<comment type="subcellular location">
    <subcellularLocation>
        <location evidence="1">Endomembrane system</location>
        <topology evidence="1">Multi-pass membrane protein</topology>
    </subcellularLocation>
</comment>
<feature type="region of interest" description="Disordered" evidence="6">
    <location>
        <begin position="1"/>
        <end position="58"/>
    </location>
</feature>
<feature type="transmembrane region" description="Helical" evidence="7">
    <location>
        <begin position="209"/>
        <end position="232"/>
    </location>
</feature>
<name>A0A022KYQ9_9MICO</name>
<evidence type="ECO:0000313" key="9">
    <source>
        <dbReference type="Proteomes" id="UP000019754"/>
    </source>
</evidence>
<evidence type="ECO:0000256" key="4">
    <source>
        <dbReference type="ARBA" id="ARBA00022989"/>
    </source>
</evidence>
<feature type="transmembrane region" description="Helical" evidence="7">
    <location>
        <begin position="146"/>
        <end position="165"/>
    </location>
</feature>
<evidence type="ECO:0000256" key="1">
    <source>
        <dbReference type="ARBA" id="ARBA00004127"/>
    </source>
</evidence>
<sequence>MATSPDPADDGWSSSSSAGPAAEPGSSRPDNTFAPAGFTAAGHATGDSGPGPRTTDRRTLRKQVASFALWDGGMSAFSSVILTFVFATYVASAVAAEGAVGDEAIKAAQDHGSQVLTTWQSVGAVAVALLAPLLGNLADSGGGRNALLRITTLGTVAVIALMPLVALDSDFLTLGAILIALAVVFSELAGVFVNSVLPEISTPANRGRVSGTAWAVGYWGSIVCLALVLVLFVMPGTGLLGITGDDGWNLRAIPIFVAIWILVGTLPLMIWAPRHRARTPGASWNPVQGYVSIVKHVRRALHEEPVMLMYLVASAVYRDGLGAVFSIAGVLAANAYGFSTVEVIIFGIAANLVAGFGVFIGGRIDDRVGPRPVIIGGCVGIIVLGLVVLVFGSTAVFWVAGLAICLFVGPVQSASRNLLTRLSRPGRETENFGLYATTGRALGFLGTAAFALTVWISGDTRTGILGIVLVMALGLAAFFPIPLGAAGRAVKADGAPASAG</sequence>